<dbReference type="SUPFAM" id="SSF56059">
    <property type="entry name" value="Glutathione synthetase ATP-binding domain-like"/>
    <property type="match status" value="1"/>
</dbReference>
<proteinExistence type="predicted"/>
<dbReference type="InterPro" id="IPR011761">
    <property type="entry name" value="ATP-grasp"/>
</dbReference>
<evidence type="ECO:0000256" key="1">
    <source>
        <dbReference type="ARBA" id="ARBA00022598"/>
    </source>
</evidence>
<dbReference type="GO" id="GO:0046872">
    <property type="term" value="F:metal ion binding"/>
    <property type="evidence" value="ECO:0007669"/>
    <property type="project" value="InterPro"/>
</dbReference>
<keyword evidence="3 4" id="KW-0067">ATP-binding</keyword>
<evidence type="ECO:0000256" key="4">
    <source>
        <dbReference type="PROSITE-ProRule" id="PRU00409"/>
    </source>
</evidence>
<feature type="domain" description="ATP-grasp" evidence="5">
    <location>
        <begin position="116"/>
        <end position="298"/>
    </location>
</feature>
<keyword evidence="1" id="KW-0436">Ligase</keyword>
<keyword evidence="2 4" id="KW-0547">Nucleotide-binding</keyword>
<keyword evidence="6" id="KW-0614">Plasmid</keyword>
<dbReference type="InterPro" id="IPR052032">
    <property type="entry name" value="ATP-dep_AA_Ligase"/>
</dbReference>
<organism evidence="6 7">
    <name type="scientific">Candidatus Pantoea soli</name>
    <dbReference type="NCBI Taxonomy" id="3098669"/>
    <lineage>
        <taxon>Bacteria</taxon>
        <taxon>Pseudomonadati</taxon>
        <taxon>Pseudomonadota</taxon>
        <taxon>Gammaproteobacteria</taxon>
        <taxon>Enterobacterales</taxon>
        <taxon>Erwiniaceae</taxon>
        <taxon>Pantoea</taxon>
    </lineage>
</organism>
<dbReference type="PANTHER" id="PTHR43585:SF2">
    <property type="entry name" value="ATP-GRASP ENZYME FSQD"/>
    <property type="match status" value="1"/>
</dbReference>
<dbReference type="GO" id="GO:0005524">
    <property type="term" value="F:ATP binding"/>
    <property type="evidence" value="ECO:0007669"/>
    <property type="project" value="UniProtKB-UniRule"/>
</dbReference>
<dbReference type="PANTHER" id="PTHR43585">
    <property type="entry name" value="FUMIPYRROLE BIOSYNTHESIS PROTEIN C"/>
    <property type="match status" value="1"/>
</dbReference>
<protein>
    <submittedName>
        <fullName evidence="6">Siderophore biosynthesis protein PvsA</fullName>
    </submittedName>
</protein>
<dbReference type="PROSITE" id="PS50975">
    <property type="entry name" value="ATP_GRASP"/>
    <property type="match status" value="1"/>
</dbReference>
<accession>A0A518XIL7</accession>
<geneLocation type="plasmid" evidence="6 7">
    <name>unnamed1</name>
</geneLocation>
<sequence length="389" mass="42649">MLNHKPYVIISHVVNAAVIEGFIPAAQQLGYPVVVLTDHAMAHNQALDASVRVIECDVFNPLSILDVLTGWGITPAALFSNSDHLQTATAIAASALGLPAKPWQICYAAKEKWRMRQRLQTLGLPSVWSTPLLPDTTPQDDWPWPLVVKPGQGVASMDVRLVHDRASCEAYLAQLPVRQTLLAEAFMSGPLFTLETLGDGNEVVAVGGFDVELSPPPHFVEMAARWSGEQSTRWKQQALAQLRTFGVGFGVCHSEFIVTENGPVLVEINYRSIGDGREFLLDRLLPGGWFTPILQLHLGQPLPPVKPAAGEALIHYVVAQQSGVLQQAPQPQPAPGLRYRPLRAQGEAVTITHSNKDYLGVIYLEAEHREQLQQRYAATLASLQWEIAP</sequence>
<evidence type="ECO:0000313" key="7">
    <source>
        <dbReference type="Proteomes" id="UP000319411"/>
    </source>
</evidence>
<dbReference type="EMBL" id="CP032703">
    <property type="protein sequence ID" value="QDY44009.1"/>
    <property type="molecule type" value="Genomic_DNA"/>
</dbReference>
<evidence type="ECO:0000259" key="5">
    <source>
        <dbReference type="PROSITE" id="PS50975"/>
    </source>
</evidence>
<dbReference type="AlphaFoldDB" id="A0A518XIL7"/>
<dbReference type="OrthoDB" id="24041at2"/>
<dbReference type="RefSeq" id="WP_145891215.1">
    <property type="nucleotide sequence ID" value="NZ_CP032703.1"/>
</dbReference>
<keyword evidence="7" id="KW-1185">Reference proteome</keyword>
<evidence type="ECO:0000256" key="3">
    <source>
        <dbReference type="ARBA" id="ARBA00022840"/>
    </source>
</evidence>
<name>A0A518XIL7_9GAMM</name>
<evidence type="ECO:0000313" key="6">
    <source>
        <dbReference type="EMBL" id="QDY44009.1"/>
    </source>
</evidence>
<gene>
    <name evidence="6" type="ORF">D8B20_19000</name>
</gene>
<dbReference type="Gene3D" id="3.30.470.20">
    <property type="entry name" value="ATP-grasp fold, B domain"/>
    <property type="match status" value="1"/>
</dbReference>
<dbReference type="Proteomes" id="UP000319411">
    <property type="component" value="Plasmid unnamed1"/>
</dbReference>
<dbReference type="KEGG" id="pdis:D8B20_19000"/>
<dbReference type="GO" id="GO:0016874">
    <property type="term" value="F:ligase activity"/>
    <property type="evidence" value="ECO:0007669"/>
    <property type="project" value="UniProtKB-KW"/>
</dbReference>
<reference evidence="6 7" key="1">
    <citation type="submission" date="2018-10" db="EMBL/GenBank/DDBJ databases">
        <title>Genome Sequencing of Pantoea dispersa DSM 32899.</title>
        <authorList>
            <person name="Nawrath M."/>
            <person name="Ottenheim C."/>
            <person name="Wilm A."/>
            <person name="Zimmermann W."/>
            <person name="Wu J.C."/>
        </authorList>
    </citation>
    <scope>NUCLEOTIDE SEQUENCE [LARGE SCALE GENOMIC DNA]</scope>
    <source>
        <strain evidence="6 7">DSM 32899</strain>
        <plasmid evidence="6 7">unnamed1</plasmid>
    </source>
</reference>
<evidence type="ECO:0000256" key="2">
    <source>
        <dbReference type="ARBA" id="ARBA00022741"/>
    </source>
</evidence>